<dbReference type="OrthoDB" id="9788517at2"/>
<evidence type="ECO:0000313" key="9">
    <source>
        <dbReference type="Proteomes" id="UP000019276"/>
    </source>
</evidence>
<dbReference type="Proteomes" id="UP000019276">
    <property type="component" value="Unassembled WGS sequence"/>
</dbReference>
<dbReference type="InterPro" id="IPR016192">
    <property type="entry name" value="APOBEC/CMP_deaminase_Zn-bd"/>
</dbReference>
<reference evidence="8 9" key="1">
    <citation type="journal article" date="2014" name="Genome Announc.">
        <title>Draft Genome Sequence of the Agar-Degrading Bacterium Catenovulum sp. Strain DS-2, Isolated from Intestines of Haliotis diversicolor.</title>
        <authorList>
            <person name="Shan D."/>
            <person name="Li X."/>
            <person name="Gu Z."/>
            <person name="Wei G."/>
            <person name="Gao Z."/>
            <person name="Shao Z."/>
        </authorList>
    </citation>
    <scope>NUCLEOTIDE SEQUENCE [LARGE SCALE GENOMIC DNA]</scope>
    <source>
        <strain evidence="8 9">DS-2</strain>
    </source>
</reference>
<evidence type="ECO:0000256" key="5">
    <source>
        <dbReference type="ARBA" id="ARBA00022833"/>
    </source>
</evidence>
<dbReference type="GO" id="GO:0004132">
    <property type="term" value="F:dCMP deaminase activity"/>
    <property type="evidence" value="ECO:0007669"/>
    <property type="project" value="TreeGrafter"/>
</dbReference>
<comment type="cofactor">
    <cofactor evidence="1">
        <name>Zn(2+)</name>
        <dbReference type="ChEBI" id="CHEBI:29105"/>
    </cofactor>
</comment>
<dbReference type="PANTHER" id="PTHR11086">
    <property type="entry name" value="DEOXYCYTIDYLATE DEAMINASE-RELATED"/>
    <property type="match status" value="1"/>
</dbReference>
<dbReference type="AlphaFoldDB" id="W7QIN6"/>
<dbReference type="InterPro" id="IPR002125">
    <property type="entry name" value="CMP_dCMP_dom"/>
</dbReference>
<evidence type="ECO:0000313" key="8">
    <source>
        <dbReference type="EMBL" id="EWH08787.1"/>
    </source>
</evidence>
<sequence length="514" mass="57680">MAKPASKITNLAQQSPVQSENPTTIPTVTTIKQRRSQELIIGLCGTVGSGVRSLQKTLATKLKESGYYVEHIRLSDLIISSQDDPKALENLSGFERYDTLQNHGDELRKKHGGSILAELAIRKITISRETNFGSGESQNVVRNQKKAAYIIDQLKHPDEIDLFKEAYRNNFYLLGLLRTENERRSNLKEEQISDSEIGQLIERDRKASQSHGQHVEKSLHKSDYFIRNMTNDKAIGESVIRFIKLIHGTELITPTKDETGIYSAYSASLKSACLSRQVGAAICDDDGNIIATGCNDVPRFGGGLYNAESPIDQRCFNYGRKCYNDSHKLFLKKEIEQILQSNNVSGAPEIATQILEESKAKSIIEYSRAIHAEMDAITTIARNPNTSTVGKTLYCTTYPCHVCARHIVASGIKRVVYIEPYEKSLATSLHGDTIYHPDNQTNESKVLLENFEGVSPLRYSKFFKYSQRRKNSSGELIDYIVTDSGHVDFQHLDGYGDYELKIVDLVNEKIPDSE</sequence>
<keyword evidence="9" id="KW-1185">Reference proteome</keyword>
<accession>W7QIN6</accession>
<dbReference type="Gene3D" id="3.40.140.10">
    <property type="entry name" value="Cytidine Deaminase, domain 2"/>
    <property type="match status" value="1"/>
</dbReference>
<evidence type="ECO:0000256" key="4">
    <source>
        <dbReference type="ARBA" id="ARBA00022801"/>
    </source>
</evidence>
<dbReference type="NCBIfam" id="NF041025">
    <property type="entry name" value="antiphage_deaminase"/>
    <property type="match status" value="1"/>
</dbReference>
<evidence type="ECO:0000256" key="6">
    <source>
        <dbReference type="SAM" id="MobiDB-lite"/>
    </source>
</evidence>
<evidence type="ECO:0000256" key="2">
    <source>
        <dbReference type="ARBA" id="ARBA00006576"/>
    </source>
</evidence>
<name>W7QIN6_9ALTE</name>
<dbReference type="PANTHER" id="PTHR11086:SF18">
    <property type="entry name" value="DEOXYCYTIDYLATE DEAMINASE"/>
    <property type="match status" value="1"/>
</dbReference>
<dbReference type="InterPro" id="IPR035105">
    <property type="entry name" value="Deoxycytidylate_deaminase_dom"/>
</dbReference>
<feature type="compositionally biased region" description="Polar residues" evidence="6">
    <location>
        <begin position="7"/>
        <end position="24"/>
    </location>
</feature>
<dbReference type="SUPFAM" id="SSF53927">
    <property type="entry name" value="Cytidine deaminase-like"/>
    <property type="match status" value="1"/>
</dbReference>
<keyword evidence="5" id="KW-0862">Zinc</keyword>
<dbReference type="GO" id="GO:0008270">
    <property type="term" value="F:zinc ion binding"/>
    <property type="evidence" value="ECO:0007669"/>
    <property type="project" value="InterPro"/>
</dbReference>
<dbReference type="EMBL" id="ARZY01000037">
    <property type="protein sequence ID" value="EWH08787.1"/>
    <property type="molecule type" value="Genomic_DNA"/>
</dbReference>
<dbReference type="CDD" id="cd01286">
    <property type="entry name" value="deoxycytidylate_deaminase"/>
    <property type="match status" value="1"/>
</dbReference>
<proteinExistence type="inferred from homology"/>
<gene>
    <name evidence="8" type="ORF">DS2_15789</name>
</gene>
<dbReference type="InterPro" id="IPR015517">
    <property type="entry name" value="dCMP_deaminase-rel"/>
</dbReference>
<dbReference type="STRING" id="1328313.DS2_15789"/>
<dbReference type="InterPro" id="IPR016193">
    <property type="entry name" value="Cytidine_deaminase-like"/>
</dbReference>
<feature type="region of interest" description="Disordered" evidence="6">
    <location>
        <begin position="1"/>
        <end position="24"/>
    </location>
</feature>
<organism evidence="8 9">
    <name type="scientific">Catenovulum agarivorans DS-2</name>
    <dbReference type="NCBI Taxonomy" id="1328313"/>
    <lineage>
        <taxon>Bacteria</taxon>
        <taxon>Pseudomonadati</taxon>
        <taxon>Pseudomonadota</taxon>
        <taxon>Gammaproteobacteria</taxon>
        <taxon>Alteromonadales</taxon>
        <taxon>Alteromonadaceae</taxon>
        <taxon>Catenovulum</taxon>
    </lineage>
</organism>
<feature type="domain" description="CMP/dCMP-type deaminase" evidence="7">
    <location>
        <begin position="255"/>
        <end position="428"/>
    </location>
</feature>
<dbReference type="RefSeq" id="WP_035015820.1">
    <property type="nucleotide sequence ID" value="NZ_ARZY01000037.1"/>
</dbReference>
<evidence type="ECO:0000259" key="7">
    <source>
        <dbReference type="PROSITE" id="PS51747"/>
    </source>
</evidence>
<dbReference type="PROSITE" id="PS51747">
    <property type="entry name" value="CYT_DCMP_DEAMINASES_2"/>
    <property type="match status" value="1"/>
</dbReference>
<evidence type="ECO:0000256" key="3">
    <source>
        <dbReference type="ARBA" id="ARBA00022723"/>
    </source>
</evidence>
<protein>
    <submittedName>
        <fullName evidence="8">CMP/dCMP deaminase zinc-binding protein</fullName>
    </submittedName>
</protein>
<dbReference type="InterPro" id="IPR027417">
    <property type="entry name" value="P-loop_NTPase"/>
</dbReference>
<comment type="similarity">
    <text evidence="2">Belongs to the cytidine and deoxycytidylate deaminase family.</text>
</comment>
<dbReference type="Gene3D" id="3.40.50.300">
    <property type="entry name" value="P-loop containing nucleotide triphosphate hydrolases"/>
    <property type="match status" value="1"/>
</dbReference>
<dbReference type="GO" id="GO:0005737">
    <property type="term" value="C:cytoplasm"/>
    <property type="evidence" value="ECO:0007669"/>
    <property type="project" value="TreeGrafter"/>
</dbReference>
<dbReference type="PATRIC" id="fig|1328313.3.peg.3225"/>
<evidence type="ECO:0000256" key="1">
    <source>
        <dbReference type="ARBA" id="ARBA00001947"/>
    </source>
</evidence>
<dbReference type="Pfam" id="PF00383">
    <property type="entry name" value="dCMP_cyt_deam_1"/>
    <property type="match status" value="1"/>
</dbReference>
<dbReference type="eggNOG" id="COG2131">
    <property type="taxonomic scope" value="Bacteria"/>
</dbReference>
<comment type="caution">
    <text evidence="8">The sequence shown here is derived from an EMBL/GenBank/DDBJ whole genome shotgun (WGS) entry which is preliminary data.</text>
</comment>
<keyword evidence="3" id="KW-0479">Metal-binding</keyword>
<dbReference type="PROSITE" id="PS00903">
    <property type="entry name" value="CYT_DCMP_DEAMINASES_1"/>
    <property type="match status" value="1"/>
</dbReference>
<keyword evidence="4" id="KW-0378">Hydrolase</keyword>